<dbReference type="InterPro" id="IPR001054">
    <property type="entry name" value="A/G_cyclase"/>
</dbReference>
<name>A0AAV4AEI2_9GAST</name>
<protein>
    <submittedName>
        <fullName evidence="10">Atrial natriuretic peptide receptor 2</fullName>
    </submittedName>
</protein>
<dbReference type="InterPro" id="IPR029787">
    <property type="entry name" value="Nucleotide_cyclase"/>
</dbReference>
<keyword evidence="2" id="KW-0812">Transmembrane</keyword>
<dbReference type="GO" id="GO:0004383">
    <property type="term" value="F:guanylate cyclase activity"/>
    <property type="evidence" value="ECO:0007669"/>
    <property type="project" value="TreeGrafter"/>
</dbReference>
<dbReference type="CDD" id="cd07302">
    <property type="entry name" value="CHD"/>
    <property type="match status" value="1"/>
</dbReference>
<dbReference type="PANTHER" id="PTHR11920">
    <property type="entry name" value="GUANYLYL CYCLASE"/>
    <property type="match status" value="1"/>
</dbReference>
<evidence type="ECO:0000256" key="8">
    <source>
        <dbReference type="SAM" id="MobiDB-lite"/>
    </source>
</evidence>
<feature type="region of interest" description="Disordered" evidence="8">
    <location>
        <begin position="813"/>
        <end position="883"/>
    </location>
</feature>
<evidence type="ECO:0000256" key="4">
    <source>
        <dbReference type="ARBA" id="ARBA00022989"/>
    </source>
</evidence>
<comment type="subcellular location">
    <subcellularLocation>
        <location evidence="1">Membrane</location>
    </subcellularLocation>
</comment>
<evidence type="ECO:0000256" key="3">
    <source>
        <dbReference type="ARBA" id="ARBA00022741"/>
    </source>
</evidence>
<evidence type="ECO:0000256" key="2">
    <source>
        <dbReference type="ARBA" id="ARBA00022692"/>
    </source>
</evidence>
<dbReference type="GO" id="GO:0007168">
    <property type="term" value="P:receptor guanylyl cyclase signaling pathway"/>
    <property type="evidence" value="ECO:0007669"/>
    <property type="project" value="TreeGrafter"/>
</dbReference>
<feature type="compositionally biased region" description="Polar residues" evidence="8">
    <location>
        <begin position="163"/>
        <end position="182"/>
    </location>
</feature>
<proteinExistence type="inferred from homology"/>
<dbReference type="GO" id="GO:0000166">
    <property type="term" value="F:nucleotide binding"/>
    <property type="evidence" value="ECO:0007669"/>
    <property type="project" value="UniProtKB-KW"/>
</dbReference>
<feature type="compositionally biased region" description="Low complexity" evidence="8">
    <location>
        <begin position="452"/>
        <end position="463"/>
    </location>
</feature>
<dbReference type="Pfam" id="PF00211">
    <property type="entry name" value="Guanylate_cyc"/>
    <property type="match status" value="1"/>
</dbReference>
<dbReference type="GO" id="GO:0005886">
    <property type="term" value="C:plasma membrane"/>
    <property type="evidence" value="ECO:0007669"/>
    <property type="project" value="TreeGrafter"/>
</dbReference>
<dbReference type="GO" id="GO:0004016">
    <property type="term" value="F:adenylate cyclase activity"/>
    <property type="evidence" value="ECO:0007669"/>
    <property type="project" value="TreeGrafter"/>
</dbReference>
<feature type="region of interest" description="Disordered" evidence="8">
    <location>
        <begin position="256"/>
        <end position="298"/>
    </location>
</feature>
<feature type="domain" description="Guanylate cyclase" evidence="9">
    <location>
        <begin position="1"/>
        <end position="59"/>
    </location>
</feature>
<evidence type="ECO:0000313" key="10">
    <source>
        <dbReference type="EMBL" id="GFO05795.1"/>
    </source>
</evidence>
<comment type="similarity">
    <text evidence="7">Belongs to the adenylyl cyclase class-4/guanylyl cyclase family.</text>
</comment>
<dbReference type="AlphaFoldDB" id="A0AAV4AEI2"/>
<feature type="region of interest" description="Disordered" evidence="8">
    <location>
        <begin position="146"/>
        <end position="182"/>
    </location>
</feature>
<dbReference type="Gene3D" id="3.30.70.1230">
    <property type="entry name" value="Nucleotide cyclase"/>
    <property type="match status" value="1"/>
</dbReference>
<dbReference type="InterPro" id="IPR050401">
    <property type="entry name" value="Cyclic_nucleotide_synthase"/>
</dbReference>
<feature type="compositionally biased region" description="Polar residues" evidence="8">
    <location>
        <begin position="833"/>
        <end position="851"/>
    </location>
</feature>
<sequence length="922" mass="98938">MSIDLLAAIKQINAPMVEGGRLKIRIGIHSGPCVAGVVGLKMPRYCLFGDTVNTASRMESNGEPMRIHCSKATRDLLVQLGRYKIDLRGEIDIKGKGKMETYWITGRTDMGECNDSMTCLWKPKKKKKTGINLTKPAEKLTTVQELNDQSESSVEKPEVVGVSEQSVRSDQNLGHRQPDVTSQVSTMLETVVSKTNEECTGSSTHQTGSADASGTTHLTQLASVTQPACENGVIVTNANEVDDPKKTATVESKVIMASSVEDESSDRHQTSNSGRSTQASQESNNHLVVSEHSTANSKADANKLTIIGTAGESSTDLAKKDSADSGFNEPIPSKGIESSDRHEISNDTSKQEAQKYPLKNGINKQVAASWLENETQPQWDKMNGSLGNDKVSSDNIHHEHEGSVSDKGQPASHIGHINVSSEHGREDSEKSSAIDGARSGTNKTDVATKLETSLSSSSSSSTSNDSRKQISSPSPHPRDTPSAGNPMTTIERMTPTCAPVAQPTEVPPLPAVASCPPKVTPFPKAKRLFPHNSTPALSLSYVPDHTIPEVIITTKSKANGYPLHNLTSTSQVYSESSRTSKNCIVPSGVTSSNINGLVKSSTLPANGILVTHTGHKECREHETSLSQNDCHCPLAIAERPFVLRSSNCERSEGQALRTPTDGFLETSRSRQSSKQKSTETGILKPTVTFAVSRSSHNIGDCMGLKSTGSKKASARSSDLASKAYSNMKNGTAGRDGLGYSKNYTPHFLNQYRNGSQLVEPTIKHSTTINLGRHSGKQTTPKCEKVARFLSQPQKSPYISNCTRSVASRAKHLLSRTARGQAVEWHRKSKPSPKNKQAVVPSSGSCEDSQTVLGKKVSEGSQVGARTNDSAGGCPGQSFHAADGNVPDLVKADRSQASQVVFSYDDFEDTGSVLFMCANNDPD</sequence>
<gene>
    <name evidence="10" type="ORF">PoB_003230000</name>
</gene>
<dbReference type="SMART" id="SM00044">
    <property type="entry name" value="CYCc"/>
    <property type="match status" value="1"/>
</dbReference>
<dbReference type="Proteomes" id="UP000735302">
    <property type="component" value="Unassembled WGS sequence"/>
</dbReference>
<organism evidence="10 11">
    <name type="scientific">Plakobranchus ocellatus</name>
    <dbReference type="NCBI Taxonomy" id="259542"/>
    <lineage>
        <taxon>Eukaryota</taxon>
        <taxon>Metazoa</taxon>
        <taxon>Spiralia</taxon>
        <taxon>Lophotrochozoa</taxon>
        <taxon>Mollusca</taxon>
        <taxon>Gastropoda</taxon>
        <taxon>Heterobranchia</taxon>
        <taxon>Euthyneura</taxon>
        <taxon>Panpulmonata</taxon>
        <taxon>Sacoglossa</taxon>
        <taxon>Placobranchoidea</taxon>
        <taxon>Plakobranchidae</taxon>
        <taxon>Plakobranchus</taxon>
    </lineage>
</organism>
<keyword evidence="11" id="KW-1185">Reference proteome</keyword>
<feature type="compositionally biased region" description="Low complexity" evidence="8">
    <location>
        <begin position="665"/>
        <end position="679"/>
    </location>
</feature>
<dbReference type="EMBL" id="BLXT01003752">
    <property type="protein sequence ID" value="GFO05795.1"/>
    <property type="molecule type" value="Genomic_DNA"/>
</dbReference>
<feature type="compositionally biased region" description="Basic and acidic residues" evidence="8">
    <location>
        <begin position="337"/>
        <end position="353"/>
    </location>
</feature>
<accession>A0AAV4AEI2</accession>
<feature type="region of interest" description="Disordered" evidence="8">
    <location>
        <begin position="194"/>
        <end position="215"/>
    </location>
</feature>
<comment type="caution">
    <text evidence="10">The sequence shown here is derived from an EMBL/GenBank/DDBJ whole genome shotgun (WGS) entry which is preliminary data.</text>
</comment>
<evidence type="ECO:0000256" key="1">
    <source>
        <dbReference type="ARBA" id="ARBA00004370"/>
    </source>
</evidence>
<dbReference type="PANTHER" id="PTHR11920:SF335">
    <property type="entry name" value="GUANYLATE CYCLASE"/>
    <property type="match status" value="1"/>
</dbReference>
<keyword evidence="10" id="KW-0675">Receptor</keyword>
<dbReference type="InterPro" id="IPR018297">
    <property type="entry name" value="A/G_cyclase_CS"/>
</dbReference>
<keyword evidence="3" id="KW-0547">Nucleotide-binding</keyword>
<dbReference type="PROSITE" id="PS00452">
    <property type="entry name" value="GUANYLATE_CYCLASE_1"/>
    <property type="match status" value="1"/>
</dbReference>
<keyword evidence="4" id="KW-1133">Transmembrane helix</keyword>
<dbReference type="GO" id="GO:0035556">
    <property type="term" value="P:intracellular signal transduction"/>
    <property type="evidence" value="ECO:0007669"/>
    <property type="project" value="InterPro"/>
</dbReference>
<dbReference type="GO" id="GO:0001653">
    <property type="term" value="F:peptide receptor activity"/>
    <property type="evidence" value="ECO:0007669"/>
    <property type="project" value="TreeGrafter"/>
</dbReference>
<dbReference type="SUPFAM" id="SSF55073">
    <property type="entry name" value="Nucleotide cyclase"/>
    <property type="match status" value="1"/>
</dbReference>
<evidence type="ECO:0000256" key="6">
    <source>
        <dbReference type="ARBA" id="ARBA00023239"/>
    </source>
</evidence>
<feature type="compositionally biased region" description="Basic and acidic residues" evidence="8">
    <location>
        <begin position="391"/>
        <end position="404"/>
    </location>
</feature>
<keyword evidence="5" id="KW-0472">Membrane</keyword>
<feature type="compositionally biased region" description="Polar residues" evidence="8">
    <location>
        <begin position="858"/>
        <end position="869"/>
    </location>
</feature>
<feature type="region of interest" description="Disordered" evidence="8">
    <location>
        <begin position="374"/>
        <end position="490"/>
    </location>
</feature>
<keyword evidence="6 7" id="KW-0456">Lyase</keyword>
<feature type="compositionally biased region" description="Basic and acidic residues" evidence="8">
    <location>
        <begin position="422"/>
        <end position="432"/>
    </location>
</feature>
<reference evidence="10 11" key="1">
    <citation type="journal article" date="2021" name="Elife">
        <title>Chloroplast acquisition without the gene transfer in kleptoplastic sea slugs, Plakobranchus ocellatus.</title>
        <authorList>
            <person name="Maeda T."/>
            <person name="Takahashi S."/>
            <person name="Yoshida T."/>
            <person name="Shimamura S."/>
            <person name="Takaki Y."/>
            <person name="Nagai Y."/>
            <person name="Toyoda A."/>
            <person name="Suzuki Y."/>
            <person name="Arimoto A."/>
            <person name="Ishii H."/>
            <person name="Satoh N."/>
            <person name="Nishiyama T."/>
            <person name="Hasebe M."/>
            <person name="Maruyama T."/>
            <person name="Minagawa J."/>
            <person name="Obokata J."/>
            <person name="Shigenobu S."/>
        </authorList>
    </citation>
    <scope>NUCLEOTIDE SEQUENCE [LARGE SCALE GENOMIC DNA]</scope>
</reference>
<evidence type="ECO:0000256" key="5">
    <source>
        <dbReference type="ARBA" id="ARBA00023136"/>
    </source>
</evidence>
<evidence type="ECO:0000259" key="9">
    <source>
        <dbReference type="PROSITE" id="PS50125"/>
    </source>
</evidence>
<evidence type="ECO:0000256" key="7">
    <source>
        <dbReference type="RuleBase" id="RU000405"/>
    </source>
</evidence>
<feature type="compositionally biased region" description="Polar residues" evidence="8">
    <location>
        <begin position="270"/>
        <end position="298"/>
    </location>
</feature>
<feature type="region of interest" description="Disordered" evidence="8">
    <location>
        <begin position="649"/>
        <end position="680"/>
    </location>
</feature>
<dbReference type="PROSITE" id="PS50125">
    <property type="entry name" value="GUANYLATE_CYCLASE_2"/>
    <property type="match status" value="1"/>
</dbReference>
<evidence type="ECO:0000313" key="11">
    <source>
        <dbReference type="Proteomes" id="UP000735302"/>
    </source>
</evidence>
<feature type="region of interest" description="Disordered" evidence="8">
    <location>
        <begin position="313"/>
        <end position="358"/>
    </location>
</feature>